<dbReference type="Proteomes" id="UP001059663">
    <property type="component" value="Chromosome"/>
</dbReference>
<reference evidence="1" key="1">
    <citation type="submission" date="2021-11" db="EMBL/GenBank/DDBJ databases">
        <title>Study of the species diversity of bacterial strains isolated from a unique natural object - Shulgan-Tash cave (Bashkiria).</title>
        <authorList>
            <person name="Sazanova A.L."/>
            <person name="Chirak E.R."/>
            <person name="Safronova V.I."/>
        </authorList>
    </citation>
    <scope>NUCLEOTIDE SEQUENCE</scope>
    <source>
        <strain evidence="1">P1</strain>
    </source>
</reference>
<protein>
    <submittedName>
        <fullName evidence="1">Endonuclease/exonuclease/phosphatase family protein</fullName>
    </submittedName>
</protein>
<dbReference type="EMBL" id="CP087977">
    <property type="protein sequence ID" value="UUZ46041.1"/>
    <property type="molecule type" value="Genomic_DNA"/>
</dbReference>
<evidence type="ECO:0000313" key="2">
    <source>
        <dbReference type="Proteomes" id="UP001059663"/>
    </source>
</evidence>
<accession>A0AC61U8F4</accession>
<keyword evidence="1" id="KW-0540">Nuclease</keyword>
<gene>
    <name evidence="1" type="ORF">LP422_09395</name>
</gene>
<evidence type="ECO:0000313" key="1">
    <source>
        <dbReference type="EMBL" id="UUZ46041.1"/>
    </source>
</evidence>
<proteinExistence type="predicted"/>
<keyword evidence="1" id="KW-0255">Endonuclease</keyword>
<keyword evidence="1" id="KW-0378">Hydrolase</keyword>
<sequence length="264" mass="29184">MTLRVASYNLRALRDDVAALARTVRVIDPDVLCLQEVPWIGPTNHRIADFAQRCGPVWSGRSQRAGQTSVLTNQRTNVLSVTHHRLPTRSRRDRRGFAVTRVAPFGRTSVSIASVHLSLDADERLAHARQIMERLAAVPGPALLAGDLNEQSDGAARQLFGSSMRPISPLVPTYPSASPDRVLDVVFATPDVTVLPHREVPWVWEDLKAATDHRPVWVDIETSPCPTRRCRAPGSERRTQTRAVGGVVVAVLRLADDPGRRSRR</sequence>
<organism evidence="1 2">
    <name type="scientific">Janibacter limosus</name>
    <dbReference type="NCBI Taxonomy" id="53458"/>
    <lineage>
        <taxon>Bacteria</taxon>
        <taxon>Bacillati</taxon>
        <taxon>Actinomycetota</taxon>
        <taxon>Actinomycetes</taxon>
        <taxon>Micrococcales</taxon>
        <taxon>Intrasporangiaceae</taxon>
        <taxon>Janibacter</taxon>
    </lineage>
</organism>
<name>A0AC61U8F4_9MICO</name>